<evidence type="ECO:0000313" key="2">
    <source>
        <dbReference type="EMBL" id="JAD74907.1"/>
    </source>
</evidence>
<feature type="domain" description="DUF6598" evidence="1">
    <location>
        <begin position="172"/>
        <end position="400"/>
    </location>
</feature>
<organism evidence="2">
    <name type="scientific">Arundo donax</name>
    <name type="common">Giant reed</name>
    <name type="synonym">Donax arundinaceus</name>
    <dbReference type="NCBI Taxonomy" id="35708"/>
    <lineage>
        <taxon>Eukaryota</taxon>
        <taxon>Viridiplantae</taxon>
        <taxon>Streptophyta</taxon>
        <taxon>Embryophyta</taxon>
        <taxon>Tracheophyta</taxon>
        <taxon>Spermatophyta</taxon>
        <taxon>Magnoliopsida</taxon>
        <taxon>Liliopsida</taxon>
        <taxon>Poales</taxon>
        <taxon>Poaceae</taxon>
        <taxon>PACMAD clade</taxon>
        <taxon>Arundinoideae</taxon>
        <taxon>Arundineae</taxon>
        <taxon>Arundo</taxon>
    </lineage>
</organism>
<dbReference type="InterPro" id="IPR046533">
    <property type="entry name" value="DUF6598"/>
</dbReference>
<accession>A0A0A9CTS9</accession>
<protein>
    <recommendedName>
        <fullName evidence="1">DUF6598 domain-containing protein</fullName>
    </recommendedName>
</protein>
<reference evidence="2" key="1">
    <citation type="submission" date="2014-09" db="EMBL/GenBank/DDBJ databases">
        <authorList>
            <person name="Magalhaes I.L.F."/>
            <person name="Oliveira U."/>
            <person name="Santos F.R."/>
            <person name="Vidigal T.H.D.A."/>
            <person name="Brescovit A.D."/>
            <person name="Santos A.J."/>
        </authorList>
    </citation>
    <scope>NUCLEOTIDE SEQUENCE</scope>
    <source>
        <tissue evidence="2">Shoot tissue taken approximately 20 cm above the soil surface</tissue>
    </source>
</reference>
<dbReference type="Pfam" id="PF20241">
    <property type="entry name" value="DUF6598"/>
    <property type="match status" value="1"/>
</dbReference>
<name>A0A0A9CTS9_ARUDO</name>
<dbReference type="EMBL" id="GBRH01222988">
    <property type="protein sequence ID" value="JAD74907.1"/>
    <property type="molecule type" value="Transcribed_RNA"/>
</dbReference>
<dbReference type="PANTHER" id="PTHR33065">
    <property type="entry name" value="OS07G0486400 PROTEIN"/>
    <property type="match status" value="1"/>
</dbReference>
<dbReference type="AlphaFoldDB" id="A0A0A9CTS9"/>
<sequence>MQSLLRSTLRICRRPSVGSVACGAPRWCPPGLARRDPPPMPAASAQPDKLLDRVSEFAFEPWNIQHSIRIRSSKEDFKLDRTTKGTDEAEMDEETKHVHDNNFTVTNVIWPASILENSSHRDGAIYKENWEACYLIDIADRTETEMDLKKLTDPISCYPDWENCIAHWPSAMMQIFSLSLARTPINNGSIQLYGYMAVRDDLDGLLNYVFNRSRDDPVIVQQGSLLEMTGPKRGILMLSEVIFEFDMRIKTGEKEENDAQLIDGLLHYDDRMTHKPLTVRINGNCGAVDKAFKLVEKGVEAVIEVAISKVQSAFDLSLSSFVSVMEVRKEIQLFHGAAGELGIKRSVVAVPMYTMMDLKFKAGQKGSDSDIVRYCCFSAEVHGCASRQIKLELACVSVKVTWSPPLF</sequence>
<reference evidence="2" key="2">
    <citation type="journal article" date="2015" name="Data Brief">
        <title>Shoot transcriptome of the giant reed, Arundo donax.</title>
        <authorList>
            <person name="Barrero R.A."/>
            <person name="Guerrero F.D."/>
            <person name="Moolhuijzen P."/>
            <person name="Goolsby J.A."/>
            <person name="Tidwell J."/>
            <person name="Bellgard S.E."/>
            <person name="Bellgard M.I."/>
        </authorList>
    </citation>
    <scope>NUCLEOTIDE SEQUENCE</scope>
    <source>
        <tissue evidence="2">Shoot tissue taken approximately 20 cm above the soil surface</tissue>
    </source>
</reference>
<evidence type="ECO:0000259" key="1">
    <source>
        <dbReference type="Pfam" id="PF20241"/>
    </source>
</evidence>
<proteinExistence type="predicted"/>
<dbReference type="PANTHER" id="PTHR33065:SF216">
    <property type="entry name" value="DUF6598 DOMAIN-CONTAINING PROTEIN"/>
    <property type="match status" value="1"/>
</dbReference>